<evidence type="ECO:0000313" key="2">
    <source>
        <dbReference type="Proteomes" id="UP000199403"/>
    </source>
</evidence>
<name>A0A1H7AKZ6_9BACT</name>
<gene>
    <name evidence="1" type="ORF">SAMN05192553_106167</name>
</gene>
<proteinExistence type="predicted"/>
<dbReference type="EMBL" id="FNZH01000006">
    <property type="protein sequence ID" value="SEJ62732.1"/>
    <property type="molecule type" value="Genomic_DNA"/>
</dbReference>
<reference evidence="2" key="1">
    <citation type="submission" date="2016-10" db="EMBL/GenBank/DDBJ databases">
        <authorList>
            <person name="Varghese N."/>
            <person name="Submissions S."/>
        </authorList>
    </citation>
    <scope>NUCLEOTIDE SEQUENCE [LARGE SCALE GENOMIC DNA]</scope>
    <source>
        <strain evidence="2">IBRC-M 10761</strain>
    </source>
</reference>
<dbReference type="Proteomes" id="UP000199403">
    <property type="component" value="Unassembled WGS sequence"/>
</dbReference>
<sequence>MCQPEKYPFTREERFRRQLRHELGVGFLSRKAGCRLDGKHVRKFQ</sequence>
<organism evidence="1 2">
    <name type="scientific">Cyclobacterium xiamenense</name>
    <dbReference type="NCBI Taxonomy" id="1297121"/>
    <lineage>
        <taxon>Bacteria</taxon>
        <taxon>Pseudomonadati</taxon>
        <taxon>Bacteroidota</taxon>
        <taxon>Cytophagia</taxon>
        <taxon>Cytophagales</taxon>
        <taxon>Cyclobacteriaceae</taxon>
        <taxon>Cyclobacterium</taxon>
    </lineage>
</organism>
<dbReference type="AlphaFoldDB" id="A0A1H7AKZ6"/>
<evidence type="ECO:0000313" key="1">
    <source>
        <dbReference type="EMBL" id="SEJ62732.1"/>
    </source>
</evidence>
<accession>A0A1H7AKZ6</accession>
<keyword evidence="2" id="KW-1185">Reference proteome</keyword>
<protein>
    <submittedName>
        <fullName evidence="1">Uncharacterized protein</fullName>
    </submittedName>
</protein>